<dbReference type="GeneID" id="118418712"/>
<dbReference type="Gene3D" id="1.10.510.10">
    <property type="entry name" value="Transferase(Phosphotransferase) domain 1"/>
    <property type="match status" value="1"/>
</dbReference>
<accession>A0A9J7LES3</accession>
<dbReference type="PANTHER" id="PTHR24416:SF621">
    <property type="entry name" value="TYROSINE KINASE RECEPTOR CAD96CA"/>
    <property type="match status" value="1"/>
</dbReference>
<keyword evidence="1" id="KW-0067">ATP-binding</keyword>
<dbReference type="InterPro" id="IPR001245">
    <property type="entry name" value="Ser-Thr/Tyr_kinase_cat_dom"/>
</dbReference>
<protein>
    <submittedName>
        <fullName evidence="4">Tyrosine-protein kinase receptor Tie-1-like</fullName>
    </submittedName>
</protein>
<proteinExistence type="predicted"/>
<organism evidence="3 4">
    <name type="scientific">Branchiostoma floridae</name>
    <name type="common">Florida lancelet</name>
    <name type="synonym">Amphioxus</name>
    <dbReference type="NCBI Taxonomy" id="7739"/>
    <lineage>
        <taxon>Eukaryota</taxon>
        <taxon>Metazoa</taxon>
        <taxon>Chordata</taxon>
        <taxon>Cephalochordata</taxon>
        <taxon>Leptocardii</taxon>
        <taxon>Amphioxiformes</taxon>
        <taxon>Branchiostomatidae</taxon>
        <taxon>Branchiostoma</taxon>
    </lineage>
</organism>
<dbReference type="PANTHER" id="PTHR24416">
    <property type="entry name" value="TYROSINE-PROTEIN KINASE RECEPTOR"/>
    <property type="match status" value="1"/>
</dbReference>
<keyword evidence="3" id="KW-1185">Reference proteome</keyword>
<gene>
    <name evidence="4" type="primary">LOC118418712</name>
</gene>
<dbReference type="Proteomes" id="UP000001554">
    <property type="component" value="Chromosome 6"/>
</dbReference>
<keyword evidence="1" id="KW-0547">Nucleotide-binding</keyword>
<evidence type="ECO:0000256" key="1">
    <source>
        <dbReference type="ARBA" id="ARBA00022840"/>
    </source>
</evidence>
<dbReference type="GO" id="GO:0005524">
    <property type="term" value="F:ATP binding"/>
    <property type="evidence" value="ECO:0007669"/>
    <property type="project" value="UniProtKB-KW"/>
</dbReference>
<dbReference type="RefSeq" id="XP_035680669.1">
    <property type="nucleotide sequence ID" value="XM_035824776.1"/>
</dbReference>
<dbReference type="AlphaFoldDB" id="A0A9J7LES3"/>
<dbReference type="OMA" id="IMENCWH"/>
<dbReference type="GO" id="GO:0004672">
    <property type="term" value="F:protein kinase activity"/>
    <property type="evidence" value="ECO:0007669"/>
    <property type="project" value="InterPro"/>
</dbReference>
<dbReference type="SUPFAM" id="SSF56112">
    <property type="entry name" value="Protein kinase-like (PK-like)"/>
    <property type="match status" value="1"/>
</dbReference>
<reference evidence="4" key="2">
    <citation type="submission" date="2025-08" db="UniProtKB">
        <authorList>
            <consortium name="RefSeq"/>
        </authorList>
    </citation>
    <scope>IDENTIFICATION</scope>
    <source>
        <strain evidence="4">S238N-H82</strain>
        <tissue evidence="4">Testes</tissue>
    </source>
</reference>
<evidence type="ECO:0000313" key="3">
    <source>
        <dbReference type="Proteomes" id="UP000001554"/>
    </source>
</evidence>
<dbReference type="OrthoDB" id="6433350at2759"/>
<name>A0A9J7LES3_BRAFL</name>
<dbReference type="InterPro" id="IPR011009">
    <property type="entry name" value="Kinase-like_dom_sf"/>
</dbReference>
<evidence type="ECO:0000313" key="4">
    <source>
        <dbReference type="RefSeq" id="XP_035680669.1"/>
    </source>
</evidence>
<reference evidence="3" key="1">
    <citation type="journal article" date="2020" name="Nat. Ecol. Evol.">
        <title>Deeply conserved synteny resolves early events in vertebrate evolution.</title>
        <authorList>
            <person name="Simakov O."/>
            <person name="Marletaz F."/>
            <person name="Yue J.X."/>
            <person name="O'Connell B."/>
            <person name="Jenkins J."/>
            <person name="Brandt A."/>
            <person name="Calef R."/>
            <person name="Tung C.H."/>
            <person name="Huang T.K."/>
            <person name="Schmutz J."/>
            <person name="Satoh N."/>
            <person name="Yu J.K."/>
            <person name="Putnam N.H."/>
            <person name="Green R.E."/>
            <person name="Rokhsar D.S."/>
        </authorList>
    </citation>
    <scope>NUCLEOTIDE SEQUENCE [LARGE SCALE GENOMIC DNA]</scope>
    <source>
        <strain evidence="3">S238N-H82</strain>
    </source>
</reference>
<sequence>MTALRAVDEVQRGLILQKPPHCTDDLYFIMENCWHFVPDERPPFSELSAALSKLIMDAKDHIMLNHYDEHQYANLERSAEELC</sequence>
<dbReference type="Pfam" id="PF07714">
    <property type="entry name" value="PK_Tyr_Ser-Thr"/>
    <property type="match status" value="1"/>
</dbReference>
<dbReference type="KEGG" id="bfo:118418712"/>
<evidence type="ECO:0000259" key="2">
    <source>
        <dbReference type="Pfam" id="PF07714"/>
    </source>
</evidence>
<feature type="domain" description="Serine-threonine/tyrosine-protein kinase catalytic" evidence="2">
    <location>
        <begin position="3"/>
        <end position="50"/>
    </location>
</feature>
<dbReference type="InterPro" id="IPR050122">
    <property type="entry name" value="RTK"/>
</dbReference>